<dbReference type="EMBL" id="WUMK01000011">
    <property type="protein sequence ID" value="MXN48588.1"/>
    <property type="molecule type" value="Genomic_DNA"/>
</dbReference>
<evidence type="ECO:0000313" key="1">
    <source>
        <dbReference type="EMBL" id="MXN48588.1"/>
    </source>
</evidence>
<proteinExistence type="predicted"/>
<dbReference type="Pfam" id="PF05988">
    <property type="entry name" value="DUF899"/>
    <property type="match status" value="1"/>
</dbReference>
<sequence>MILSSGGGKPCIQPRLCGSDCSAVSGGALSPWVTLPDDRFSRDFDVEEQFGINVFVRDGDRAYRTYFMNGRGVGAVGPTFTLLDLTPLGRQEVWQDVSPGRPQGAPHTWWRLHDHYGSASNPWLPISS</sequence>
<organism evidence="1 2">
    <name type="scientific">Shinella kummerowiae</name>
    <dbReference type="NCBI Taxonomy" id="417745"/>
    <lineage>
        <taxon>Bacteria</taxon>
        <taxon>Pseudomonadati</taxon>
        <taxon>Pseudomonadota</taxon>
        <taxon>Alphaproteobacteria</taxon>
        <taxon>Hyphomicrobiales</taxon>
        <taxon>Rhizobiaceae</taxon>
        <taxon>Shinella</taxon>
    </lineage>
</organism>
<dbReference type="OrthoDB" id="7331188at2"/>
<dbReference type="Proteomes" id="UP000435802">
    <property type="component" value="Unassembled WGS sequence"/>
</dbReference>
<evidence type="ECO:0000313" key="2">
    <source>
        <dbReference type="Proteomes" id="UP000435802"/>
    </source>
</evidence>
<dbReference type="AlphaFoldDB" id="A0A6N8SLC2"/>
<reference evidence="1 2" key="1">
    <citation type="submission" date="2019-12" db="EMBL/GenBank/DDBJ databases">
        <title>Shinella kummerowiae sp. nov., a symbiotic bacterium isolated from root nodules of the herbal legume Kummerowia stipulacea.</title>
        <authorList>
            <person name="Gao J."/>
        </authorList>
    </citation>
    <scope>NUCLEOTIDE SEQUENCE [LARGE SCALE GENOMIC DNA]</scope>
    <source>
        <strain evidence="1 2">CCBAU 25048</strain>
    </source>
</reference>
<dbReference type="InterPro" id="IPR010296">
    <property type="entry name" value="DUF899_thioredox"/>
</dbReference>
<accession>A0A6N8SLC2</accession>
<name>A0A6N8SLC2_9HYPH</name>
<comment type="caution">
    <text evidence="1">The sequence shown here is derived from an EMBL/GenBank/DDBJ whole genome shotgun (WGS) entry which is preliminary data.</text>
</comment>
<protein>
    <submittedName>
        <fullName evidence="1">DUF899 domain-containing protein</fullName>
    </submittedName>
</protein>
<keyword evidence="2" id="KW-1185">Reference proteome</keyword>
<gene>
    <name evidence="1" type="ORF">GR138_25590</name>
</gene>